<dbReference type="Proteomes" id="UP001324634">
    <property type="component" value="Chromosome"/>
</dbReference>
<protein>
    <recommendedName>
        <fullName evidence="4">ATP synthase I chain</fullName>
    </recommendedName>
</protein>
<keyword evidence="1" id="KW-1133">Transmembrane helix</keyword>
<feature type="transmembrane region" description="Helical" evidence="1">
    <location>
        <begin position="34"/>
        <end position="53"/>
    </location>
</feature>
<evidence type="ECO:0000313" key="3">
    <source>
        <dbReference type="Proteomes" id="UP001324634"/>
    </source>
</evidence>
<accession>A0AAX4HQ24</accession>
<dbReference type="KEGG" id="psti:SOO65_01455"/>
<feature type="transmembrane region" description="Helical" evidence="1">
    <location>
        <begin position="98"/>
        <end position="117"/>
    </location>
</feature>
<organism evidence="2 3">
    <name type="scientific">Peredibacter starrii</name>
    <dbReference type="NCBI Taxonomy" id="28202"/>
    <lineage>
        <taxon>Bacteria</taxon>
        <taxon>Pseudomonadati</taxon>
        <taxon>Bdellovibrionota</taxon>
        <taxon>Bacteriovoracia</taxon>
        <taxon>Bacteriovoracales</taxon>
        <taxon>Bacteriovoracaceae</taxon>
        <taxon>Peredibacter</taxon>
    </lineage>
</organism>
<keyword evidence="1" id="KW-0812">Transmembrane</keyword>
<sequence>MEKKEIDKRFYLLSALNIIPALILGDGLTIDSLVLIGGLVVLVLNHTVLVNIVKSVVAASRDGEDAKRHTSRILVLFLVKFGLLFSLIAIIYLYKKALITKLFLIIFFQLIIQVVSIKNNYQNS</sequence>
<evidence type="ECO:0008006" key="4">
    <source>
        <dbReference type="Google" id="ProtNLM"/>
    </source>
</evidence>
<evidence type="ECO:0000256" key="1">
    <source>
        <dbReference type="SAM" id="Phobius"/>
    </source>
</evidence>
<feature type="transmembrane region" description="Helical" evidence="1">
    <location>
        <begin position="73"/>
        <end position="92"/>
    </location>
</feature>
<name>A0AAX4HQ24_9BACT</name>
<dbReference type="EMBL" id="CP139487">
    <property type="protein sequence ID" value="WPU65407.1"/>
    <property type="molecule type" value="Genomic_DNA"/>
</dbReference>
<proteinExistence type="predicted"/>
<dbReference type="AlphaFoldDB" id="A0AAX4HQ24"/>
<evidence type="ECO:0000313" key="2">
    <source>
        <dbReference type="EMBL" id="WPU65407.1"/>
    </source>
</evidence>
<dbReference type="RefSeq" id="WP_321395810.1">
    <property type="nucleotide sequence ID" value="NZ_CP139487.1"/>
</dbReference>
<feature type="transmembrane region" description="Helical" evidence="1">
    <location>
        <begin position="10"/>
        <end position="28"/>
    </location>
</feature>
<keyword evidence="3" id="KW-1185">Reference proteome</keyword>
<keyword evidence="1" id="KW-0472">Membrane</keyword>
<reference evidence="2 3" key="1">
    <citation type="submission" date="2023-11" db="EMBL/GenBank/DDBJ databases">
        <title>Peredibacter starrii A3.12.</title>
        <authorList>
            <person name="Mitchell R.J."/>
        </authorList>
    </citation>
    <scope>NUCLEOTIDE SEQUENCE [LARGE SCALE GENOMIC DNA]</scope>
    <source>
        <strain evidence="2 3">A3.12</strain>
    </source>
</reference>
<gene>
    <name evidence="2" type="ORF">SOO65_01455</name>
</gene>